<protein>
    <submittedName>
        <fullName evidence="1">Uu.00g071290.m01.CDS01</fullName>
    </submittedName>
</protein>
<evidence type="ECO:0000313" key="1">
    <source>
        <dbReference type="EMBL" id="CAJ2511504.1"/>
    </source>
</evidence>
<dbReference type="EMBL" id="CAUWAG010000018">
    <property type="protein sequence ID" value="CAJ2511504.1"/>
    <property type="molecule type" value="Genomic_DNA"/>
</dbReference>
<accession>A0AAI8VVM7</accession>
<name>A0AAI8VVM7_9PEZI</name>
<dbReference type="AlphaFoldDB" id="A0AAI8VVM7"/>
<proteinExistence type="predicted"/>
<comment type="caution">
    <text evidence="1">The sequence shown here is derived from an EMBL/GenBank/DDBJ whole genome shotgun (WGS) entry which is preliminary data.</text>
</comment>
<reference evidence="1" key="1">
    <citation type="submission" date="2023-10" db="EMBL/GenBank/DDBJ databases">
        <authorList>
            <person name="Hackl T."/>
        </authorList>
    </citation>
    <scope>NUCLEOTIDE SEQUENCE</scope>
</reference>
<keyword evidence="2" id="KW-1185">Reference proteome</keyword>
<sequence length="113" mass="11855">MFTQVNGLTVHLAGSRAFFGQDQVGSTQALMMPSSLLQTDDLSEAAGTITGPHYAPTQSASSSRPLLTVLQLPGTAQLLQQGKSGIPQLPAPTQASGSFSSPRGYRHLMLCQL</sequence>
<evidence type="ECO:0000313" key="2">
    <source>
        <dbReference type="Proteomes" id="UP001295740"/>
    </source>
</evidence>
<organism evidence="1 2">
    <name type="scientific">Anthostomella pinea</name>
    <dbReference type="NCBI Taxonomy" id="933095"/>
    <lineage>
        <taxon>Eukaryota</taxon>
        <taxon>Fungi</taxon>
        <taxon>Dikarya</taxon>
        <taxon>Ascomycota</taxon>
        <taxon>Pezizomycotina</taxon>
        <taxon>Sordariomycetes</taxon>
        <taxon>Xylariomycetidae</taxon>
        <taxon>Xylariales</taxon>
        <taxon>Xylariaceae</taxon>
        <taxon>Anthostomella</taxon>
    </lineage>
</organism>
<gene>
    <name evidence="1" type="ORF">KHLLAP_LOCUS11972</name>
</gene>
<dbReference type="Proteomes" id="UP001295740">
    <property type="component" value="Unassembled WGS sequence"/>
</dbReference>